<keyword evidence="1" id="KW-0560">Oxidoreductase</keyword>
<evidence type="ECO:0000313" key="4">
    <source>
        <dbReference type="EMBL" id="AOH87182.1"/>
    </source>
</evidence>
<feature type="region of interest" description="Disordered" evidence="2">
    <location>
        <begin position="312"/>
        <end position="335"/>
    </location>
</feature>
<organism evidence="4 5">
    <name type="scientific">Sphingomonas panacis</name>
    <dbReference type="NCBI Taxonomy" id="1560345"/>
    <lineage>
        <taxon>Bacteria</taxon>
        <taxon>Pseudomonadati</taxon>
        <taxon>Pseudomonadota</taxon>
        <taxon>Alphaproteobacteria</taxon>
        <taxon>Sphingomonadales</taxon>
        <taxon>Sphingomonadaceae</taxon>
        <taxon>Sphingomonas</taxon>
    </lineage>
</organism>
<keyword evidence="4" id="KW-0614">Plasmid</keyword>
<name>A0A1B3ZID2_9SPHN</name>
<protein>
    <submittedName>
        <fullName evidence="4">Oxidoreductase</fullName>
    </submittedName>
</protein>
<evidence type="ECO:0000256" key="1">
    <source>
        <dbReference type="ARBA" id="ARBA00023002"/>
    </source>
</evidence>
<reference evidence="4 5" key="1">
    <citation type="submission" date="2016-01" db="EMBL/GenBank/DDBJ databases">
        <title>Complete genome and mega plasmid sequence of Sphingomonas panacis DCY99 elicits systemic resistance in rice to Xanthomonas oryzae.</title>
        <authorList>
            <person name="Kim Y.J."/>
            <person name="Yang D.C."/>
            <person name="Sing P."/>
        </authorList>
    </citation>
    <scope>NUCLEOTIDE SEQUENCE [LARGE SCALE GENOMIC DNA]</scope>
    <source>
        <strain evidence="4 5">DCY99</strain>
        <plasmid evidence="5">Plasmid</plasmid>
    </source>
</reference>
<dbReference type="InterPro" id="IPR023210">
    <property type="entry name" value="NADP_OxRdtase_dom"/>
</dbReference>
<dbReference type="SUPFAM" id="SSF51430">
    <property type="entry name" value="NAD(P)-linked oxidoreductase"/>
    <property type="match status" value="1"/>
</dbReference>
<dbReference type="GO" id="GO:0005829">
    <property type="term" value="C:cytosol"/>
    <property type="evidence" value="ECO:0007669"/>
    <property type="project" value="TreeGrafter"/>
</dbReference>
<sequence length="335" mass="35378">MKYTVFGKTGLRVSQIALGTGTFGTGWGHGADPETSQAVFDAYAEAGGNFIDTADIYQFGQSEEILGTLLAGRRENFVLATKFTNGAVPNADRLVTGNSRKALVDSVEGSLKRLKTDRIDIYWVHHPDGVTPAEEIVRGFEDLARAGKILYAGLSNFPAWRLARAVTLAELTHAVPIAAAQFEHSLVHRQPEADLFAAVEALGLGAVTWSPLGGGMLTGKYRHGEKGRAEGMGGRVFQPENSEQRTRILDTVLAIAGELGVSADQVAIAWAGTHGAVPMIGPRSLDQFSSNIGAIAVELSADQLGRLDSVSSLDPSAPAREPAAWASGESAKAIA</sequence>
<evidence type="ECO:0000256" key="2">
    <source>
        <dbReference type="SAM" id="MobiDB-lite"/>
    </source>
</evidence>
<proteinExistence type="predicted"/>
<dbReference type="GO" id="GO:0016491">
    <property type="term" value="F:oxidoreductase activity"/>
    <property type="evidence" value="ECO:0007669"/>
    <property type="project" value="UniProtKB-KW"/>
</dbReference>
<geneLocation type="plasmid" evidence="5"/>
<dbReference type="Gene3D" id="3.20.20.100">
    <property type="entry name" value="NADP-dependent oxidoreductase domain"/>
    <property type="match status" value="1"/>
</dbReference>
<dbReference type="Pfam" id="PF00248">
    <property type="entry name" value="Aldo_ket_red"/>
    <property type="match status" value="1"/>
</dbReference>
<dbReference type="AlphaFoldDB" id="A0A1B3ZID2"/>
<accession>A0A1B3ZID2</accession>
<dbReference type="EMBL" id="CP014169">
    <property type="protein sequence ID" value="AOH87182.1"/>
    <property type="molecule type" value="Genomic_DNA"/>
</dbReference>
<dbReference type="RefSeq" id="WP_069207748.1">
    <property type="nucleotide sequence ID" value="NZ_CP014169.1"/>
</dbReference>
<dbReference type="PANTHER" id="PTHR43364">
    <property type="entry name" value="NADH-SPECIFIC METHYLGLYOXAL REDUCTASE-RELATED"/>
    <property type="match status" value="1"/>
</dbReference>
<dbReference type="PANTHER" id="PTHR43364:SF4">
    <property type="entry name" value="NAD(P)-LINKED OXIDOREDUCTASE SUPERFAMILY PROTEIN"/>
    <property type="match status" value="1"/>
</dbReference>
<keyword evidence="5" id="KW-1185">Reference proteome</keyword>
<dbReference type="KEGG" id="span:AWL63_23745"/>
<evidence type="ECO:0000259" key="3">
    <source>
        <dbReference type="Pfam" id="PF00248"/>
    </source>
</evidence>
<dbReference type="OrthoDB" id="7181835at2"/>
<dbReference type="Proteomes" id="UP000094256">
    <property type="component" value="Plasmid unnamed"/>
</dbReference>
<dbReference type="InterPro" id="IPR050523">
    <property type="entry name" value="AKR_Detox_Biosynth"/>
</dbReference>
<evidence type="ECO:0000313" key="5">
    <source>
        <dbReference type="Proteomes" id="UP000094256"/>
    </source>
</evidence>
<feature type="domain" description="NADP-dependent oxidoreductase" evidence="3">
    <location>
        <begin position="16"/>
        <end position="310"/>
    </location>
</feature>
<dbReference type="InterPro" id="IPR036812">
    <property type="entry name" value="NAD(P)_OxRdtase_dom_sf"/>
</dbReference>
<gene>
    <name evidence="4" type="ORF">AWL63_23745</name>
</gene>